<dbReference type="EMBL" id="CP014167">
    <property type="protein sequence ID" value="ANS76974.1"/>
    <property type="molecule type" value="Genomic_DNA"/>
</dbReference>
<evidence type="ECO:0000256" key="1">
    <source>
        <dbReference type="ARBA" id="ARBA00008857"/>
    </source>
</evidence>
<gene>
    <name evidence="8" type="ORF">AWM70_22280</name>
</gene>
<dbReference type="PANTHER" id="PTHR30349:SF41">
    <property type="entry name" value="INTEGRASE_RECOMBINASE PROTEIN MJ0367-RELATED"/>
    <property type="match status" value="1"/>
</dbReference>
<dbReference type="Gene3D" id="1.10.150.130">
    <property type="match status" value="1"/>
</dbReference>
<dbReference type="GO" id="GO:0006310">
    <property type="term" value="P:DNA recombination"/>
    <property type="evidence" value="ECO:0007669"/>
    <property type="project" value="UniProtKB-KW"/>
</dbReference>
<dbReference type="SUPFAM" id="SSF56349">
    <property type="entry name" value="DNA breaking-rejoining enzymes"/>
    <property type="match status" value="1"/>
</dbReference>
<feature type="domain" description="Tyr recombinase" evidence="6">
    <location>
        <begin position="119"/>
        <end position="289"/>
    </location>
</feature>
<evidence type="ECO:0008006" key="10">
    <source>
        <dbReference type="Google" id="ProtNLM"/>
    </source>
</evidence>
<comment type="similarity">
    <text evidence="1">Belongs to the 'phage' integrase family.</text>
</comment>
<dbReference type="InterPro" id="IPR002104">
    <property type="entry name" value="Integrase_catalytic"/>
</dbReference>
<dbReference type="GO" id="GO:0015074">
    <property type="term" value="P:DNA integration"/>
    <property type="evidence" value="ECO:0007669"/>
    <property type="project" value="UniProtKB-KW"/>
</dbReference>
<dbReference type="PROSITE" id="PS51900">
    <property type="entry name" value="CB"/>
    <property type="match status" value="1"/>
</dbReference>
<dbReference type="InterPro" id="IPR011010">
    <property type="entry name" value="DNA_brk_join_enz"/>
</dbReference>
<proteinExistence type="inferred from homology"/>
<keyword evidence="9" id="KW-1185">Reference proteome</keyword>
<protein>
    <recommendedName>
        <fullName evidence="10">Recombinase XerC</fullName>
    </recommendedName>
</protein>
<evidence type="ECO:0000313" key="8">
    <source>
        <dbReference type="EMBL" id="ANS76974.1"/>
    </source>
</evidence>
<sequence length="293" mass="32675">MKGAQKHFKEAITVQKSCVELLGDFTSSQSESGKSSNTIKTYCYSLQAFASWLHNSGGNIDKLTRVDVQQYIKHLETTNLSAATIGKVFAAIAAFAAFKGCSHVMEGIQFPVQSKALHTAPKSLSRTERNKLLRDVECDGNLRNIAIIYTLLFTGIRVSELCQLSLSDLKLSERSGSLTIRKGKGNISRTVPLPVDARYYISKYLKTRTDNDYALFLSQYKQRISIRSVQHMLQNYGIHPHKLRHTYCRELVSAGIDIASVAELAGHASLEVTRRYSKPSHVELEKAISRAFA</sequence>
<dbReference type="PANTHER" id="PTHR30349">
    <property type="entry name" value="PHAGE INTEGRASE-RELATED"/>
    <property type="match status" value="1"/>
</dbReference>
<dbReference type="OrthoDB" id="107900at2"/>
<dbReference type="InterPro" id="IPR004107">
    <property type="entry name" value="Integrase_SAM-like_N"/>
</dbReference>
<organism evidence="8 9">
    <name type="scientific">Paenibacillus yonginensis</name>
    <dbReference type="NCBI Taxonomy" id="1462996"/>
    <lineage>
        <taxon>Bacteria</taxon>
        <taxon>Bacillati</taxon>
        <taxon>Bacillota</taxon>
        <taxon>Bacilli</taxon>
        <taxon>Bacillales</taxon>
        <taxon>Paenibacillaceae</taxon>
        <taxon>Paenibacillus</taxon>
    </lineage>
</organism>
<evidence type="ECO:0000259" key="6">
    <source>
        <dbReference type="PROSITE" id="PS51898"/>
    </source>
</evidence>
<dbReference type="Pfam" id="PF00589">
    <property type="entry name" value="Phage_integrase"/>
    <property type="match status" value="1"/>
</dbReference>
<evidence type="ECO:0000256" key="5">
    <source>
        <dbReference type="PROSITE-ProRule" id="PRU01248"/>
    </source>
</evidence>
<evidence type="ECO:0000256" key="3">
    <source>
        <dbReference type="ARBA" id="ARBA00023125"/>
    </source>
</evidence>
<dbReference type="PROSITE" id="PS51898">
    <property type="entry name" value="TYR_RECOMBINASE"/>
    <property type="match status" value="1"/>
</dbReference>
<dbReference type="InterPro" id="IPR010998">
    <property type="entry name" value="Integrase_recombinase_N"/>
</dbReference>
<dbReference type="InterPro" id="IPR044068">
    <property type="entry name" value="CB"/>
</dbReference>
<accession>A0A1B1N6C4</accession>
<evidence type="ECO:0000259" key="7">
    <source>
        <dbReference type="PROSITE" id="PS51900"/>
    </source>
</evidence>
<evidence type="ECO:0000256" key="2">
    <source>
        <dbReference type="ARBA" id="ARBA00022908"/>
    </source>
</evidence>
<keyword evidence="2" id="KW-0229">DNA integration</keyword>
<keyword evidence="4" id="KW-0233">DNA recombination</keyword>
<evidence type="ECO:0000313" key="9">
    <source>
        <dbReference type="Proteomes" id="UP000092573"/>
    </source>
</evidence>
<name>A0A1B1N6C4_9BACL</name>
<dbReference type="Gene3D" id="1.10.443.10">
    <property type="entry name" value="Intergrase catalytic core"/>
    <property type="match status" value="1"/>
</dbReference>
<dbReference type="InterPro" id="IPR013762">
    <property type="entry name" value="Integrase-like_cat_sf"/>
</dbReference>
<keyword evidence="3 5" id="KW-0238">DNA-binding</keyword>
<dbReference type="InterPro" id="IPR050090">
    <property type="entry name" value="Tyrosine_recombinase_XerCD"/>
</dbReference>
<feature type="domain" description="Core-binding (CB)" evidence="7">
    <location>
        <begin position="16"/>
        <end position="100"/>
    </location>
</feature>
<dbReference type="Proteomes" id="UP000092573">
    <property type="component" value="Chromosome"/>
</dbReference>
<dbReference type="KEGG" id="pyg:AWM70_22280"/>
<dbReference type="STRING" id="1462996.AWM70_22280"/>
<dbReference type="AlphaFoldDB" id="A0A1B1N6C4"/>
<evidence type="ECO:0000256" key="4">
    <source>
        <dbReference type="ARBA" id="ARBA00023172"/>
    </source>
</evidence>
<dbReference type="GO" id="GO:0003677">
    <property type="term" value="F:DNA binding"/>
    <property type="evidence" value="ECO:0007669"/>
    <property type="project" value="UniProtKB-UniRule"/>
</dbReference>
<reference evidence="8 9" key="1">
    <citation type="submission" date="2016-01" db="EMBL/GenBank/DDBJ databases">
        <title>Complete Genome Sequence of Paenibacillus yonginensis DCY84, a novel Plant Growth-Promoting Bacteria with Elicitation of Induced Systemic Resistance.</title>
        <authorList>
            <person name="Kim Y.J."/>
            <person name="Yang D.C."/>
            <person name="Sukweenadhi J."/>
        </authorList>
    </citation>
    <scope>NUCLEOTIDE SEQUENCE [LARGE SCALE GENOMIC DNA]</scope>
    <source>
        <strain evidence="8 9">DCY84</strain>
    </source>
</reference>
<dbReference type="Pfam" id="PF02899">
    <property type="entry name" value="Phage_int_SAM_1"/>
    <property type="match status" value="1"/>
</dbReference>